<feature type="region of interest" description="Disordered" evidence="9">
    <location>
        <begin position="1366"/>
        <end position="1387"/>
    </location>
</feature>
<organism evidence="14 15">
    <name type="scientific">Bacteroides salyersiae</name>
    <dbReference type="NCBI Taxonomy" id="291644"/>
    <lineage>
        <taxon>Bacteria</taxon>
        <taxon>Pseudomonadati</taxon>
        <taxon>Bacteroidota</taxon>
        <taxon>Bacteroidia</taxon>
        <taxon>Bacteroidales</taxon>
        <taxon>Bacteroidaceae</taxon>
        <taxon>Bacteroides</taxon>
    </lineage>
</organism>
<evidence type="ECO:0000256" key="5">
    <source>
        <dbReference type="ARBA" id="ARBA00022777"/>
    </source>
</evidence>
<dbReference type="Proteomes" id="UP000422221">
    <property type="component" value="Unassembled WGS sequence"/>
</dbReference>
<reference evidence="14 15" key="1">
    <citation type="journal article" date="2019" name="Nat. Med.">
        <title>A library of human gut bacterial isolates paired with longitudinal multiomics data enables mechanistic microbiome research.</title>
        <authorList>
            <person name="Poyet M."/>
            <person name="Groussin M."/>
            <person name="Gibbons S.M."/>
            <person name="Avila-Pacheco J."/>
            <person name="Jiang X."/>
            <person name="Kearney S.M."/>
            <person name="Perrotta A.R."/>
            <person name="Berdy B."/>
            <person name="Zhao S."/>
            <person name="Lieberman T.D."/>
            <person name="Swanson P.K."/>
            <person name="Smith M."/>
            <person name="Roesemann S."/>
            <person name="Alexander J.E."/>
            <person name="Rich S.A."/>
            <person name="Livny J."/>
            <person name="Vlamakis H."/>
            <person name="Clish C."/>
            <person name="Bullock K."/>
            <person name="Deik A."/>
            <person name="Scott J."/>
            <person name="Pierce K.A."/>
            <person name="Xavier R.J."/>
            <person name="Alm E.J."/>
        </authorList>
    </citation>
    <scope>NUCLEOTIDE SEQUENCE [LARGE SCALE GENOMIC DNA]</scope>
    <source>
        <strain evidence="14 15">BIOML-A10</strain>
    </source>
</reference>
<dbReference type="Pfam" id="PF02518">
    <property type="entry name" value="HATPase_c"/>
    <property type="match status" value="1"/>
</dbReference>
<dbReference type="InterPro" id="IPR003594">
    <property type="entry name" value="HATPase_dom"/>
</dbReference>
<feature type="compositionally biased region" description="Polar residues" evidence="9">
    <location>
        <begin position="1376"/>
        <end position="1387"/>
    </location>
</feature>
<dbReference type="InterPro" id="IPR009057">
    <property type="entry name" value="Homeodomain-like_sf"/>
</dbReference>
<dbReference type="Gene3D" id="2.60.40.10">
    <property type="entry name" value="Immunoglobulins"/>
    <property type="match status" value="1"/>
</dbReference>
<feature type="domain" description="Response regulatory" evidence="13">
    <location>
        <begin position="1114"/>
        <end position="1230"/>
    </location>
</feature>
<dbReference type="CDD" id="cd00082">
    <property type="entry name" value="HisKA"/>
    <property type="match status" value="1"/>
</dbReference>
<dbReference type="GO" id="GO:0043565">
    <property type="term" value="F:sequence-specific DNA binding"/>
    <property type="evidence" value="ECO:0007669"/>
    <property type="project" value="InterPro"/>
</dbReference>
<dbReference type="InterPro" id="IPR005467">
    <property type="entry name" value="His_kinase_dom"/>
</dbReference>
<keyword evidence="7" id="KW-0804">Transcription</keyword>
<dbReference type="InterPro" id="IPR004358">
    <property type="entry name" value="Sig_transdc_His_kin-like_C"/>
</dbReference>
<dbReference type="Gene3D" id="1.10.10.60">
    <property type="entry name" value="Homeodomain-like"/>
    <property type="match status" value="2"/>
</dbReference>
<dbReference type="SMART" id="SM00448">
    <property type="entry name" value="REC"/>
    <property type="match status" value="1"/>
</dbReference>
<evidence type="ECO:0000256" key="8">
    <source>
        <dbReference type="PROSITE-ProRule" id="PRU00169"/>
    </source>
</evidence>
<dbReference type="CDD" id="cd17574">
    <property type="entry name" value="REC_OmpR"/>
    <property type="match status" value="1"/>
</dbReference>
<evidence type="ECO:0000256" key="9">
    <source>
        <dbReference type="SAM" id="MobiDB-lite"/>
    </source>
</evidence>
<evidence type="ECO:0000256" key="6">
    <source>
        <dbReference type="ARBA" id="ARBA00023015"/>
    </source>
</evidence>
<dbReference type="GO" id="GO:0000155">
    <property type="term" value="F:phosphorelay sensor kinase activity"/>
    <property type="evidence" value="ECO:0007669"/>
    <property type="project" value="InterPro"/>
</dbReference>
<dbReference type="PANTHER" id="PTHR43547:SF2">
    <property type="entry name" value="HYBRID SIGNAL TRANSDUCTION HISTIDINE KINASE C"/>
    <property type="match status" value="1"/>
</dbReference>
<feature type="modified residue" description="4-aspartylphosphate" evidence="8">
    <location>
        <position position="1163"/>
    </location>
</feature>
<dbReference type="PRINTS" id="PR00344">
    <property type="entry name" value="BCTRLSENSOR"/>
</dbReference>
<sequence length="1387" mass="160278">MTKTTTYQVYYTTAKFILLICVAFLIPICVYADNKYVQFTNTSGLSNSAINCICQDSSKVMWLGTWDGLNAFNGKEFTIYTPSLANTNAISNNIIRNVIEQTKGIIWITTDHGINRMDTYNSSFSHFYFGYEKIYPALPEIYSIAKSSDNTIFCAVFEWGLSFYKETEQDFYTINSPFIKTQDIKDIKIDAKDNIWALHKDGTIDIIEWNKDTKGNVVIQHSSKIELSDINTLYCNNEYIIALDKHKNIFTFDTNTKKIIFTYNLKDIIPTGSINKISIINQELYIAPSTGSYFTLSMFSNTPPLFNDELKGIKVTSFYQSDQDILWIGTDGSGIYTVYNKSQMFKTVNIKKEMHMVRSFCEDHAGNLWIATKGGGVAMLGNSKDSDFKITTEYNTNNGLLNNDAYVIKEGFDGDLFIGTDGQGLNILVNGHLSTLNLKNIYSESSGQKIFSGTYAIHCSEKDSTLWLGTSEYGLIRIKIQKQQDKTYKAISYKQYIHQKNTSNSLTNNVIYAIIPDGNNHLWIGTRGGGLNYFNISQEKFISYQHIPENSTSLSNNDILSLYQEDNGDLWIGTSAGLNLLKKEKREQGHFIRYDYTVNLPNNTVHGIINDNKGNIWVSTNKGIAKINKGNNQITAYYQRNGLQNNEFSDGAYYKSKFNNYIFFGGISGFNYFNPEQISLSNYVPNFQISSFKIFNTEINIHDRIKTGKDGIEQLILNYKENVFSINFLAMDFIQNENCEYKYLLEGIDKDWIFNGNHGYANYANLKPGEYKLLIYYTNSDKVWVQKPYALHIKINPPYWQTPFAHCIYFILSCIFIYFTYIIVKRKFNKKRKLLIEKLERQELKNIHEAKLRFFTNIAHEFYTPITLIYGPCERLLDYHNSDEYIRKYTNIILSNAERMKHLISELMEFRKIDRDLMTIAPKRINITRLIKEISSKFQEIIEENCINFTINMPQSDVYWISDESSIEKILFNIISNAFKYTPQEGYIKIKISERDNLLTFEITNSGKGIKQENINKIFDRFKILDDFENQIEKGNVGRNGIGLALTKSLVTLLDGKIKVESTLEEHTTFYIELPLLEEKKSNPQAKEEELPISPEISKEIIQLQSRNDNNEPIILIVDDEKDIRTLIQETLSTKYINIIQASNGIEALNLMKTKRPDLIICDIIMPEMDGIEFARELKSNIFTSHIPIIFLSAKNSIEDQILAEESGSDTYLTKPFHPKHILAKVDNIIDKHKQLQKYYLSSATSYELLDNGNLIHKEDKDFFKKVIDFIEQNIENEDLSVPLICDKIGISKMTFYRKTRKILNLTPSDFIKNIKLNRAIVLLKTTNFTVQEVIFRCGFNNRSYFYREFFKLYNMTPKEYKDKHNIKENEHKTNSTDIDSANSHLL</sequence>
<dbReference type="InterPro" id="IPR003661">
    <property type="entry name" value="HisK_dim/P_dom"/>
</dbReference>
<dbReference type="InterPro" id="IPR036097">
    <property type="entry name" value="HisK_dim/P_sf"/>
</dbReference>
<dbReference type="GO" id="GO:0003700">
    <property type="term" value="F:DNA-binding transcription factor activity"/>
    <property type="evidence" value="ECO:0007669"/>
    <property type="project" value="InterPro"/>
</dbReference>
<dbReference type="InterPro" id="IPR018060">
    <property type="entry name" value="HTH_AraC"/>
</dbReference>
<evidence type="ECO:0000256" key="4">
    <source>
        <dbReference type="ARBA" id="ARBA00022679"/>
    </source>
</evidence>
<keyword evidence="6" id="KW-0805">Transcription regulation</keyword>
<dbReference type="InterPro" id="IPR011110">
    <property type="entry name" value="Reg_prop"/>
</dbReference>
<dbReference type="InterPro" id="IPR013783">
    <property type="entry name" value="Ig-like_fold"/>
</dbReference>
<dbReference type="Gene3D" id="2.130.10.10">
    <property type="entry name" value="YVTN repeat-like/Quinoprotein amine dehydrogenase"/>
    <property type="match status" value="3"/>
</dbReference>
<feature type="transmembrane region" description="Helical" evidence="10">
    <location>
        <begin position="803"/>
        <end position="824"/>
    </location>
</feature>
<dbReference type="RefSeq" id="WP_007479394.1">
    <property type="nucleotide sequence ID" value="NZ_JADNPJ010000003.1"/>
</dbReference>
<evidence type="ECO:0000259" key="13">
    <source>
        <dbReference type="PROSITE" id="PS50110"/>
    </source>
</evidence>
<dbReference type="SUPFAM" id="SSF46689">
    <property type="entry name" value="Homeodomain-like"/>
    <property type="match status" value="1"/>
</dbReference>
<dbReference type="InterPro" id="IPR036890">
    <property type="entry name" value="HATPase_C_sf"/>
</dbReference>
<evidence type="ECO:0000313" key="14">
    <source>
        <dbReference type="EMBL" id="KAA3768493.1"/>
    </source>
</evidence>
<dbReference type="Gene3D" id="3.30.565.10">
    <property type="entry name" value="Histidine kinase-like ATPase, C-terminal domain"/>
    <property type="match status" value="1"/>
</dbReference>
<feature type="domain" description="HTH araC/xylS-type" evidence="11">
    <location>
        <begin position="1265"/>
        <end position="1364"/>
    </location>
</feature>
<dbReference type="InterPro" id="IPR015943">
    <property type="entry name" value="WD40/YVTN_repeat-like_dom_sf"/>
</dbReference>
<dbReference type="PROSITE" id="PS01124">
    <property type="entry name" value="HTH_ARAC_FAMILY_2"/>
    <property type="match status" value="1"/>
</dbReference>
<dbReference type="PROSITE" id="PS50109">
    <property type="entry name" value="HIS_KIN"/>
    <property type="match status" value="1"/>
</dbReference>
<dbReference type="SMART" id="SM00387">
    <property type="entry name" value="HATPase_c"/>
    <property type="match status" value="1"/>
</dbReference>
<dbReference type="SMART" id="SM00388">
    <property type="entry name" value="HisKA"/>
    <property type="match status" value="1"/>
</dbReference>
<evidence type="ECO:0000256" key="3">
    <source>
        <dbReference type="ARBA" id="ARBA00022553"/>
    </source>
</evidence>
<dbReference type="Gene3D" id="1.10.287.130">
    <property type="match status" value="1"/>
</dbReference>
<evidence type="ECO:0000256" key="1">
    <source>
        <dbReference type="ARBA" id="ARBA00000085"/>
    </source>
</evidence>
<comment type="catalytic activity">
    <reaction evidence="1">
        <text>ATP + protein L-histidine = ADP + protein N-phospho-L-histidine.</text>
        <dbReference type="EC" id="2.7.13.3"/>
    </reaction>
</comment>
<dbReference type="InterPro" id="IPR011123">
    <property type="entry name" value="Y_Y_Y"/>
</dbReference>
<feature type="compositionally biased region" description="Basic and acidic residues" evidence="9">
    <location>
        <begin position="1366"/>
        <end position="1375"/>
    </location>
</feature>
<accession>A0A7J4XMA5</accession>
<dbReference type="Pfam" id="PF07495">
    <property type="entry name" value="Y_Y_Y"/>
    <property type="match status" value="1"/>
</dbReference>
<keyword evidence="5" id="KW-0418">Kinase</keyword>
<keyword evidence="10" id="KW-0812">Transmembrane</keyword>
<evidence type="ECO:0000256" key="2">
    <source>
        <dbReference type="ARBA" id="ARBA00012438"/>
    </source>
</evidence>
<dbReference type="Pfam" id="PF07494">
    <property type="entry name" value="Reg_prop"/>
    <property type="match status" value="5"/>
</dbReference>
<evidence type="ECO:0000256" key="10">
    <source>
        <dbReference type="SAM" id="Phobius"/>
    </source>
</evidence>
<dbReference type="PROSITE" id="PS50110">
    <property type="entry name" value="RESPONSE_REGULATORY"/>
    <property type="match status" value="1"/>
</dbReference>
<dbReference type="Pfam" id="PF00072">
    <property type="entry name" value="Response_reg"/>
    <property type="match status" value="1"/>
</dbReference>
<proteinExistence type="predicted"/>
<name>A0A7J4XMA5_9BACE</name>
<keyword evidence="4" id="KW-0808">Transferase</keyword>
<dbReference type="Pfam" id="PF12833">
    <property type="entry name" value="HTH_18"/>
    <property type="match status" value="1"/>
</dbReference>
<dbReference type="FunFam" id="3.30.565.10:FF:000006">
    <property type="entry name" value="Sensor histidine kinase WalK"/>
    <property type="match status" value="1"/>
</dbReference>
<gene>
    <name evidence="14" type="ORF">F3F73_04115</name>
</gene>
<evidence type="ECO:0000313" key="15">
    <source>
        <dbReference type="Proteomes" id="UP000422221"/>
    </source>
</evidence>
<dbReference type="PANTHER" id="PTHR43547">
    <property type="entry name" value="TWO-COMPONENT HISTIDINE KINASE"/>
    <property type="match status" value="1"/>
</dbReference>
<dbReference type="Pfam" id="PF00512">
    <property type="entry name" value="HisKA"/>
    <property type="match status" value="1"/>
</dbReference>
<dbReference type="SMART" id="SM00342">
    <property type="entry name" value="HTH_ARAC"/>
    <property type="match status" value="1"/>
</dbReference>
<comment type="caution">
    <text evidence="14">The sequence shown here is derived from an EMBL/GenBank/DDBJ whole genome shotgun (WGS) entry which is preliminary data.</text>
</comment>
<dbReference type="InterPro" id="IPR001789">
    <property type="entry name" value="Sig_transdc_resp-reg_receiver"/>
</dbReference>
<dbReference type="SUPFAM" id="SSF55874">
    <property type="entry name" value="ATPase domain of HSP90 chaperone/DNA topoisomerase II/histidine kinase"/>
    <property type="match status" value="1"/>
</dbReference>
<dbReference type="EMBL" id="VWMK01000003">
    <property type="protein sequence ID" value="KAA3768493.1"/>
    <property type="molecule type" value="Genomic_DNA"/>
</dbReference>
<dbReference type="EC" id="2.7.13.3" evidence="2"/>
<feature type="domain" description="Histidine kinase" evidence="12">
    <location>
        <begin position="857"/>
        <end position="1078"/>
    </location>
</feature>
<dbReference type="SUPFAM" id="SSF52172">
    <property type="entry name" value="CheY-like"/>
    <property type="match status" value="1"/>
</dbReference>
<evidence type="ECO:0000259" key="11">
    <source>
        <dbReference type="PROSITE" id="PS01124"/>
    </source>
</evidence>
<protein>
    <recommendedName>
        <fullName evidence="2">histidine kinase</fullName>
        <ecNumber evidence="2">2.7.13.3</ecNumber>
    </recommendedName>
</protein>
<dbReference type="Gene3D" id="3.40.50.2300">
    <property type="match status" value="1"/>
</dbReference>
<dbReference type="SUPFAM" id="SSF47384">
    <property type="entry name" value="Homodimeric domain of signal transducing histidine kinase"/>
    <property type="match status" value="1"/>
</dbReference>
<keyword evidence="10" id="KW-0472">Membrane</keyword>
<evidence type="ECO:0000259" key="12">
    <source>
        <dbReference type="PROSITE" id="PS50109"/>
    </source>
</evidence>
<dbReference type="InterPro" id="IPR011006">
    <property type="entry name" value="CheY-like_superfamily"/>
</dbReference>
<evidence type="ECO:0000256" key="7">
    <source>
        <dbReference type="ARBA" id="ARBA00023163"/>
    </source>
</evidence>
<keyword evidence="3 8" id="KW-0597">Phosphoprotein</keyword>
<keyword evidence="10" id="KW-1133">Transmembrane helix</keyword>
<dbReference type="SUPFAM" id="SSF63829">
    <property type="entry name" value="Calcium-dependent phosphotriesterase"/>
    <property type="match status" value="2"/>
</dbReference>